<accession>A0ABU3DAU5</accession>
<dbReference type="RefSeq" id="WP_311504989.1">
    <property type="nucleotide sequence ID" value="NZ_JAVRHK010000029.1"/>
</dbReference>
<dbReference type="Proteomes" id="UP001262582">
    <property type="component" value="Unassembled WGS sequence"/>
</dbReference>
<gene>
    <name evidence="1" type="ORF">RM539_18925</name>
</gene>
<protein>
    <submittedName>
        <fullName evidence="1">Uncharacterized protein</fullName>
    </submittedName>
</protein>
<sequence>MISNIQEHHSEEEIQKMSMENDSKLWRTQLEFYVSEIEFYLSLLRSSLIEKTKFNTVDANYLLKQFQDLREINEFHLETCIHYQWKLPQVEECDDVQCDHEFLKSHLLLKNKLEKHFDEIRNLKESAFTYLEIDNK</sequence>
<proteinExistence type="predicted"/>
<keyword evidence="2" id="KW-1185">Reference proteome</keyword>
<reference evidence="1 2" key="1">
    <citation type="submission" date="2023-09" db="EMBL/GenBank/DDBJ databases">
        <authorList>
            <person name="Rey-Velasco X."/>
        </authorList>
    </citation>
    <scope>NUCLEOTIDE SEQUENCE [LARGE SCALE GENOMIC DNA]</scope>
    <source>
        <strain evidence="1 2">F117</strain>
    </source>
</reference>
<name>A0ABU3DAU5_9FLAO</name>
<evidence type="ECO:0000313" key="2">
    <source>
        <dbReference type="Proteomes" id="UP001262582"/>
    </source>
</evidence>
<organism evidence="1 2">
    <name type="scientific">Autumnicola musiva</name>
    <dbReference type="NCBI Taxonomy" id="3075589"/>
    <lineage>
        <taxon>Bacteria</taxon>
        <taxon>Pseudomonadati</taxon>
        <taxon>Bacteroidota</taxon>
        <taxon>Flavobacteriia</taxon>
        <taxon>Flavobacteriales</taxon>
        <taxon>Flavobacteriaceae</taxon>
        <taxon>Autumnicola</taxon>
    </lineage>
</organism>
<dbReference type="EMBL" id="JAVRHK010000029">
    <property type="protein sequence ID" value="MDT0678655.1"/>
    <property type="molecule type" value="Genomic_DNA"/>
</dbReference>
<comment type="caution">
    <text evidence="1">The sequence shown here is derived from an EMBL/GenBank/DDBJ whole genome shotgun (WGS) entry which is preliminary data.</text>
</comment>
<evidence type="ECO:0000313" key="1">
    <source>
        <dbReference type="EMBL" id="MDT0678655.1"/>
    </source>
</evidence>